<reference evidence="3" key="1">
    <citation type="submission" date="2022-11" db="UniProtKB">
        <authorList>
            <consortium name="WormBaseParasite"/>
        </authorList>
    </citation>
    <scope>IDENTIFICATION</scope>
</reference>
<dbReference type="PANTHER" id="PTHR11803">
    <property type="entry name" value="2-IMINOBUTANOATE/2-IMINOPROPANOATE DEAMINASE RIDA"/>
    <property type="match status" value="1"/>
</dbReference>
<evidence type="ECO:0000313" key="2">
    <source>
        <dbReference type="Proteomes" id="UP000887540"/>
    </source>
</evidence>
<proteinExistence type="inferred from homology"/>
<dbReference type="CDD" id="cd00448">
    <property type="entry name" value="YjgF_YER057c_UK114_family"/>
    <property type="match status" value="1"/>
</dbReference>
<dbReference type="GO" id="GO:0005829">
    <property type="term" value="C:cytosol"/>
    <property type="evidence" value="ECO:0007669"/>
    <property type="project" value="TreeGrafter"/>
</dbReference>
<dbReference type="AlphaFoldDB" id="A0A914D400"/>
<dbReference type="InterPro" id="IPR006175">
    <property type="entry name" value="YjgF/YER057c/UK114"/>
</dbReference>
<dbReference type="NCBIfam" id="TIGR00004">
    <property type="entry name" value="Rid family detoxifying hydrolase"/>
    <property type="match status" value="1"/>
</dbReference>
<dbReference type="Pfam" id="PF01042">
    <property type="entry name" value="Ribonuc_L-PSP"/>
    <property type="match status" value="1"/>
</dbReference>
<dbReference type="SUPFAM" id="SSF55298">
    <property type="entry name" value="YjgF-like"/>
    <property type="match status" value="1"/>
</dbReference>
<evidence type="ECO:0000313" key="3">
    <source>
        <dbReference type="WBParaSite" id="ACRNAN_scaffold1866.g10451.t1"/>
    </source>
</evidence>
<dbReference type="GO" id="GO:0005739">
    <property type="term" value="C:mitochondrion"/>
    <property type="evidence" value="ECO:0007669"/>
    <property type="project" value="TreeGrafter"/>
</dbReference>
<dbReference type="InterPro" id="IPR019897">
    <property type="entry name" value="RidA_CS"/>
</dbReference>
<dbReference type="PANTHER" id="PTHR11803:SF39">
    <property type="entry name" value="2-IMINOBUTANOATE_2-IMINOPROPANOATE DEAMINASE"/>
    <property type="match status" value="1"/>
</dbReference>
<organism evidence="2 3">
    <name type="scientific">Acrobeloides nanus</name>
    <dbReference type="NCBI Taxonomy" id="290746"/>
    <lineage>
        <taxon>Eukaryota</taxon>
        <taxon>Metazoa</taxon>
        <taxon>Ecdysozoa</taxon>
        <taxon>Nematoda</taxon>
        <taxon>Chromadorea</taxon>
        <taxon>Rhabditida</taxon>
        <taxon>Tylenchina</taxon>
        <taxon>Cephalobomorpha</taxon>
        <taxon>Cephaloboidea</taxon>
        <taxon>Cephalobidae</taxon>
        <taxon>Acrobeloides</taxon>
    </lineage>
</organism>
<dbReference type="WBParaSite" id="ACRNAN_scaffold1866.g10451.t1">
    <property type="protein sequence ID" value="ACRNAN_scaffold1866.g10451.t1"/>
    <property type="gene ID" value="ACRNAN_scaffold1866.g10451"/>
</dbReference>
<dbReference type="Gene3D" id="3.30.1330.40">
    <property type="entry name" value="RutC-like"/>
    <property type="match status" value="1"/>
</dbReference>
<dbReference type="GO" id="GO:0019239">
    <property type="term" value="F:deaminase activity"/>
    <property type="evidence" value="ECO:0007669"/>
    <property type="project" value="TreeGrafter"/>
</dbReference>
<dbReference type="FunFam" id="3.30.1330.40:FF:000001">
    <property type="entry name" value="L-PSP family endoribonuclease"/>
    <property type="match status" value="1"/>
</dbReference>
<keyword evidence="2" id="KW-1185">Reference proteome</keyword>
<accession>A0A914D400</accession>
<evidence type="ECO:0000256" key="1">
    <source>
        <dbReference type="ARBA" id="ARBA00010552"/>
    </source>
</evidence>
<dbReference type="InterPro" id="IPR035959">
    <property type="entry name" value="RutC-like_sf"/>
</dbReference>
<comment type="similarity">
    <text evidence="1">Belongs to the RutC family.</text>
</comment>
<dbReference type="InterPro" id="IPR006056">
    <property type="entry name" value="RidA"/>
</dbReference>
<sequence length="155" mass="17195">MLLKGFLKNWSLGNPYYTFRMASITRQIYDPKTTSPAIGPYSKAVRVDNTVYLSGAIGLDPKTNELVPGGVKEETHQALRNLGEVLKEAGISYGNVVKTTVLLADMNDFTVMNEVYKEYFTSRFPARAAYQVAKLPKNSRVEIEAVAVIGKIEDV</sequence>
<protein>
    <submittedName>
        <fullName evidence="3">Uncharacterized protein</fullName>
    </submittedName>
</protein>
<dbReference type="Proteomes" id="UP000887540">
    <property type="component" value="Unplaced"/>
</dbReference>
<dbReference type="PROSITE" id="PS01094">
    <property type="entry name" value="UPF0076"/>
    <property type="match status" value="1"/>
</dbReference>
<name>A0A914D400_9BILA</name>